<feature type="compositionally biased region" description="Low complexity" evidence="1">
    <location>
        <begin position="64"/>
        <end position="78"/>
    </location>
</feature>
<evidence type="ECO:0000256" key="1">
    <source>
        <dbReference type="SAM" id="MobiDB-lite"/>
    </source>
</evidence>
<evidence type="ECO:0000313" key="2">
    <source>
        <dbReference type="EMBL" id="OBX37859.1"/>
    </source>
</evidence>
<organism evidence="2 3">
    <name type="scientific">Halomonas elongata</name>
    <dbReference type="NCBI Taxonomy" id="2746"/>
    <lineage>
        <taxon>Bacteria</taxon>
        <taxon>Pseudomonadati</taxon>
        <taxon>Pseudomonadota</taxon>
        <taxon>Gammaproteobacteria</taxon>
        <taxon>Oceanospirillales</taxon>
        <taxon>Halomonadaceae</taxon>
        <taxon>Halomonas</taxon>
    </lineage>
</organism>
<dbReference type="EMBL" id="MAJD01000001">
    <property type="protein sequence ID" value="OBX37859.1"/>
    <property type="molecule type" value="Genomic_DNA"/>
</dbReference>
<protein>
    <submittedName>
        <fullName evidence="2">Uncharacterized protein</fullName>
    </submittedName>
</protein>
<name>A0A1B8P6L4_HALEL</name>
<feature type="region of interest" description="Disordered" evidence="1">
    <location>
        <begin position="61"/>
        <end position="90"/>
    </location>
</feature>
<dbReference type="Proteomes" id="UP000092504">
    <property type="component" value="Unassembled WGS sequence"/>
</dbReference>
<dbReference type="PATRIC" id="fig|2746.7.peg.2294"/>
<dbReference type="AlphaFoldDB" id="A0A1B8P6L4"/>
<reference evidence="2 3" key="1">
    <citation type="submission" date="2016-06" db="EMBL/GenBank/DDBJ databases">
        <title>Genome sequence of halotolerant plant growth promoting strain of Halomonas elongata HEK1 isolated from salterns of Rann of Kutch, Gujarat, India.</title>
        <authorList>
            <person name="Gaba S."/>
            <person name="Singh R.N."/>
            <person name="Abrol S."/>
            <person name="Kaushik R."/>
            <person name="Saxena A.K."/>
        </authorList>
    </citation>
    <scope>NUCLEOTIDE SEQUENCE [LARGE SCALE GENOMIC DNA]</scope>
    <source>
        <strain evidence="2 3">HEK1</strain>
    </source>
</reference>
<proteinExistence type="predicted"/>
<dbReference type="InterPro" id="IPR041851">
    <property type="entry name" value="RecD_N_sf"/>
</dbReference>
<evidence type="ECO:0000313" key="3">
    <source>
        <dbReference type="Proteomes" id="UP000092504"/>
    </source>
</evidence>
<gene>
    <name evidence="2" type="ORF">A8U91_02238</name>
</gene>
<accession>A0A1B8P6L4</accession>
<comment type="caution">
    <text evidence="2">The sequence shown here is derived from an EMBL/GenBank/DDBJ whole genome shotgun (WGS) entry which is preliminary data.</text>
</comment>
<dbReference type="Gene3D" id="1.10.10.1020">
    <property type="entry name" value="RecBCD complex, subunit RecD, N-terminal domain"/>
    <property type="match status" value="1"/>
</dbReference>
<sequence>MTPDITTVSPERALDDHEALFALLERWVARGWLRSLDRAFADFLRREVSEASPRCCWPRHSPVTSSGAGMSASTSPSPWKRRTSPSRCPPRAIAWRNRRRCPAR</sequence>